<comment type="caution">
    <text evidence="2">The sequence shown here is derived from an EMBL/GenBank/DDBJ whole genome shotgun (WGS) entry which is preliminary data.</text>
</comment>
<dbReference type="PANTHER" id="PTHR31558:SF40">
    <property type="entry name" value="EXPRESSED PROTEIN"/>
    <property type="match status" value="1"/>
</dbReference>
<reference evidence="2 3" key="1">
    <citation type="submission" date="2019-12" db="EMBL/GenBank/DDBJ databases">
        <authorList>
            <person name="Alioto T."/>
            <person name="Alioto T."/>
            <person name="Gomez Garrido J."/>
        </authorList>
    </citation>
    <scope>NUCLEOTIDE SEQUENCE [LARGE SCALE GENOMIC DNA]</scope>
</reference>
<dbReference type="InterPro" id="IPR009769">
    <property type="entry name" value="EDR2_C"/>
</dbReference>
<dbReference type="Gramene" id="OE9A031935T1">
    <property type="protein sequence ID" value="OE9A031935C1"/>
    <property type="gene ID" value="OE9A031935"/>
</dbReference>
<dbReference type="AlphaFoldDB" id="A0A8S0TRH9"/>
<sequence length="547" mass="62518">MGSCVSKPKQKVKSNAKYLYKSCKFRRKIAPSVPVTPVEHLTDAENYASDFSVQELASFDIQSGKTICCRSEVQTFQRTELQHNHNEVGINGTCQEEEWFDSVSILDSDTDEDFVSVDCEFFTSLSTAGSSLDRQTTQFDSNSFFVDHECITEDKPKNILKEKKQNGFGQLNADTQNTDILYFKKAEETFTKRIEVSVQHYEEKTARNNFEFCLSRFHPSVDASDINQHTSFPGSTSNRRKSTATVVPLERKLYDRETPTKYCSSERFLCHPRAGHLIPCSTEKPTQGCWCPLAPSAFKLRGENYFRDKKKYPAPNYCPYVPIGTDLFACPRKIHHIAQHVELASVKSHNEVPSLLIVNIQLPAYPASMFLGDSDGEGVSLVLYFKLSENFDRDISPQVLDSIKRFVMDEMETVKGFAKDSTVPYRERLKFLVNAVNPEDLRLSSAEKKLLSAYKDKPVLSRPQHFFYRGPNYFEIDLDVHRFNYICRKGLDAFRSRLKHGILDLGLTIQAQKPEELPEKVLCCVRLDKVDFENHGQIRTLVTLCDD</sequence>
<keyword evidence="3" id="KW-1185">Reference proteome</keyword>
<dbReference type="PANTHER" id="PTHR31558">
    <property type="entry name" value="CW14 PROTEIN"/>
    <property type="match status" value="1"/>
</dbReference>
<feature type="domain" description="Protein ENHANCED DISEASE RESISTANCE 2 C-terminal" evidence="1">
    <location>
        <begin position="290"/>
        <end position="531"/>
    </location>
</feature>
<gene>
    <name evidence="2" type="ORF">OLEA9_A031935</name>
</gene>
<dbReference type="Proteomes" id="UP000594638">
    <property type="component" value="Unassembled WGS sequence"/>
</dbReference>
<name>A0A8S0TRH9_OLEEU</name>
<organism evidence="2 3">
    <name type="scientific">Olea europaea subsp. europaea</name>
    <dbReference type="NCBI Taxonomy" id="158383"/>
    <lineage>
        <taxon>Eukaryota</taxon>
        <taxon>Viridiplantae</taxon>
        <taxon>Streptophyta</taxon>
        <taxon>Embryophyta</taxon>
        <taxon>Tracheophyta</taxon>
        <taxon>Spermatophyta</taxon>
        <taxon>Magnoliopsida</taxon>
        <taxon>eudicotyledons</taxon>
        <taxon>Gunneridae</taxon>
        <taxon>Pentapetalae</taxon>
        <taxon>asterids</taxon>
        <taxon>lamiids</taxon>
        <taxon>Lamiales</taxon>
        <taxon>Oleaceae</taxon>
        <taxon>Oleeae</taxon>
        <taxon>Olea</taxon>
    </lineage>
</organism>
<dbReference type="EMBL" id="CACTIH010007275">
    <property type="protein sequence ID" value="CAA3007456.1"/>
    <property type="molecule type" value="Genomic_DNA"/>
</dbReference>
<dbReference type="OrthoDB" id="9970435at2759"/>
<accession>A0A8S0TRH9</accession>
<dbReference type="Gramene" id="OE9A031935T2">
    <property type="protein sequence ID" value="OE9A031935C2"/>
    <property type="gene ID" value="OE9A031935"/>
</dbReference>
<dbReference type="Gramene" id="OE9A031935T4">
    <property type="protein sequence ID" value="OE9A031935C4"/>
    <property type="gene ID" value="OE9A031935"/>
</dbReference>
<dbReference type="Pfam" id="PF07059">
    <property type="entry name" value="EDR2_C"/>
    <property type="match status" value="1"/>
</dbReference>
<proteinExistence type="predicted"/>
<protein>
    <recommendedName>
        <fullName evidence="1">Protein ENHANCED DISEASE RESISTANCE 2 C-terminal domain-containing protein</fullName>
    </recommendedName>
</protein>
<evidence type="ECO:0000259" key="1">
    <source>
        <dbReference type="Pfam" id="PF07059"/>
    </source>
</evidence>
<evidence type="ECO:0000313" key="2">
    <source>
        <dbReference type="EMBL" id="CAA3007456.1"/>
    </source>
</evidence>
<evidence type="ECO:0000313" key="3">
    <source>
        <dbReference type="Proteomes" id="UP000594638"/>
    </source>
</evidence>